<feature type="transmembrane region" description="Helical" evidence="4">
    <location>
        <begin position="264"/>
        <end position="282"/>
    </location>
</feature>
<feature type="transmembrane region" description="Helical" evidence="4">
    <location>
        <begin position="162"/>
        <end position="179"/>
    </location>
</feature>
<keyword evidence="4" id="KW-0812">Transmembrane</keyword>
<gene>
    <name evidence="5" type="ORF">KJB30_12265</name>
</gene>
<feature type="transmembrane region" description="Helical" evidence="4">
    <location>
        <begin position="137"/>
        <end position="155"/>
    </location>
</feature>
<reference evidence="5 6" key="1">
    <citation type="submission" date="2021-05" db="EMBL/GenBank/DDBJ databases">
        <title>The draft genome of Geobacter chapellei DSM 13688.</title>
        <authorList>
            <person name="Xu Z."/>
            <person name="Masuda Y."/>
            <person name="Itoh H."/>
            <person name="Senoo K."/>
        </authorList>
    </citation>
    <scope>NUCLEOTIDE SEQUENCE [LARGE SCALE GENOMIC DNA]</scope>
    <source>
        <strain evidence="5 6">DSM 13688</strain>
    </source>
</reference>
<dbReference type="InterPro" id="IPR052346">
    <property type="entry name" value="O-mannosyl-transferase_TMTC"/>
</dbReference>
<dbReference type="EMBL" id="JAHDYS010000011">
    <property type="protein sequence ID" value="MBT1072565.1"/>
    <property type="molecule type" value="Genomic_DNA"/>
</dbReference>
<dbReference type="Proteomes" id="UP000784128">
    <property type="component" value="Unassembled WGS sequence"/>
</dbReference>
<dbReference type="RefSeq" id="WP_214299695.1">
    <property type="nucleotide sequence ID" value="NZ_JAHDYS010000011.1"/>
</dbReference>
<dbReference type="PANTHER" id="PTHR44227">
    <property type="match status" value="1"/>
</dbReference>
<feature type="transmembrane region" description="Helical" evidence="4">
    <location>
        <begin position="213"/>
        <end position="238"/>
    </location>
</feature>
<keyword evidence="6" id="KW-1185">Reference proteome</keyword>
<keyword evidence="2 3" id="KW-0802">TPR repeat</keyword>
<feature type="transmembrane region" description="Helical" evidence="4">
    <location>
        <begin position="81"/>
        <end position="101"/>
    </location>
</feature>
<feature type="transmembrane region" description="Helical" evidence="4">
    <location>
        <begin position="303"/>
        <end position="321"/>
    </location>
</feature>
<comment type="caution">
    <text evidence="5">The sequence shown here is derived from an EMBL/GenBank/DDBJ whole genome shotgun (WGS) entry which is preliminary data.</text>
</comment>
<evidence type="ECO:0000256" key="2">
    <source>
        <dbReference type="ARBA" id="ARBA00022803"/>
    </source>
</evidence>
<feature type="transmembrane region" description="Helical" evidence="4">
    <location>
        <begin position="355"/>
        <end position="372"/>
    </location>
</feature>
<feature type="repeat" description="TPR" evidence="3">
    <location>
        <begin position="637"/>
        <end position="670"/>
    </location>
</feature>
<name>A0ABS5UAA0_9BACT</name>
<dbReference type="InterPro" id="IPR011990">
    <property type="entry name" value="TPR-like_helical_dom_sf"/>
</dbReference>
<dbReference type="PANTHER" id="PTHR44227:SF3">
    <property type="entry name" value="PROTEIN O-MANNOSYL-TRANSFERASE TMTC4"/>
    <property type="match status" value="1"/>
</dbReference>
<proteinExistence type="predicted"/>
<evidence type="ECO:0000313" key="5">
    <source>
        <dbReference type="EMBL" id="MBT1072565.1"/>
    </source>
</evidence>
<dbReference type="PROSITE" id="PS50005">
    <property type="entry name" value="TPR"/>
    <property type="match status" value="1"/>
</dbReference>
<keyword evidence="4" id="KW-1133">Transmembrane helix</keyword>
<dbReference type="InterPro" id="IPR019734">
    <property type="entry name" value="TPR_rpt"/>
</dbReference>
<evidence type="ECO:0000256" key="1">
    <source>
        <dbReference type="ARBA" id="ARBA00022737"/>
    </source>
</evidence>
<feature type="transmembrane region" description="Helical" evidence="4">
    <location>
        <begin position="113"/>
        <end position="131"/>
    </location>
</feature>
<keyword evidence="4" id="KW-0472">Membrane</keyword>
<sequence>MPHTKLIPVITAGLFFIVGFVLYLPASSGGWYMDDCHIFLYSPDLANATFQNVINQLGLPRGLSFLSFSLDKLVWGVNPLYSRWVNVALHVVNSLLVAVLFRQITGARRWSLLMGLLFLCHPVQSSAVSYIVQRMTLLSALFALLSVILADRYLLIKRDRPAENLIAILLLAVMCGLLSCMAKENTILLPVIVCAMAWYRGGDKLCAGWKTAVAATAVIPVVTVGLRLLSLGSVTVALDSNFIPVGDTGGPFYDFVRDMSWLPFRYFLSQLEVFWVYIKLVVMPYRQMLDYSWPMPDLVPRPLHVVTFILIFTVVMTVFRFRKRFPLTFLGAVWVIFFMVLESSFLPLDPIFEHRLYLPLFGIILISYEQFFARLHRMGPVIVSIILVGLSYSTLLRNAEWGDPVRFWKSNVEYASKAGRPRFSLAEQLFFAGKYQEATNALEPLTRLLPGNKIGELQLRTAEARFFAGEHEAALEIFRKAAQEDSTLNIHDLYQAQLAIQSGRYGAAAQLLETADAKESKTVFSYYLRGLLAEKQNEYNKGIEYYQKAIDGVTSGRVFSSTKLHFERAFADWSRQNRSVLITRISPWLDRQREVVRADPGNNVLRGNWANQLLVLGLYDEAIAEYEHLKMYIPDSWRLHYNLGIAYSKVGKTGAAEDSYKKSLALSPRNPNAMLNYGLLLYERNNLRKAKSTLESALGYAGGDGSIWIAYGNLLNKLNDRNGALAAYRKARGLPGYGGVAQRLIEENTN</sequence>
<protein>
    <submittedName>
        <fullName evidence="5">Tetratricopeptide repeat protein</fullName>
    </submittedName>
</protein>
<dbReference type="Pfam" id="PF13432">
    <property type="entry name" value="TPR_16"/>
    <property type="match status" value="1"/>
</dbReference>
<evidence type="ECO:0000256" key="3">
    <source>
        <dbReference type="PROSITE-ProRule" id="PRU00339"/>
    </source>
</evidence>
<dbReference type="SUPFAM" id="SSF48452">
    <property type="entry name" value="TPR-like"/>
    <property type="match status" value="2"/>
</dbReference>
<evidence type="ECO:0000313" key="6">
    <source>
        <dbReference type="Proteomes" id="UP000784128"/>
    </source>
</evidence>
<evidence type="ECO:0000256" key="4">
    <source>
        <dbReference type="SAM" id="Phobius"/>
    </source>
</evidence>
<dbReference type="SMART" id="SM00028">
    <property type="entry name" value="TPR"/>
    <property type="match status" value="7"/>
</dbReference>
<organism evidence="5 6">
    <name type="scientific">Pelotalea chapellei</name>
    <dbReference type="NCBI Taxonomy" id="44671"/>
    <lineage>
        <taxon>Bacteria</taxon>
        <taxon>Pseudomonadati</taxon>
        <taxon>Thermodesulfobacteriota</taxon>
        <taxon>Desulfuromonadia</taxon>
        <taxon>Geobacterales</taxon>
        <taxon>Geobacteraceae</taxon>
        <taxon>Pelotalea</taxon>
    </lineage>
</organism>
<dbReference type="Gene3D" id="1.25.40.10">
    <property type="entry name" value="Tetratricopeptide repeat domain"/>
    <property type="match status" value="1"/>
</dbReference>
<dbReference type="Pfam" id="PF14559">
    <property type="entry name" value="TPR_19"/>
    <property type="match status" value="1"/>
</dbReference>
<feature type="transmembrane region" description="Helical" evidence="4">
    <location>
        <begin position="327"/>
        <end position="348"/>
    </location>
</feature>
<feature type="transmembrane region" description="Helical" evidence="4">
    <location>
        <begin position="7"/>
        <end position="26"/>
    </location>
</feature>
<keyword evidence="1" id="KW-0677">Repeat</keyword>
<accession>A0ABS5UAA0</accession>
<feature type="transmembrane region" description="Helical" evidence="4">
    <location>
        <begin position="378"/>
        <end position="396"/>
    </location>
</feature>